<keyword evidence="1" id="KW-0472">Membrane</keyword>
<feature type="transmembrane region" description="Helical" evidence="1">
    <location>
        <begin position="94"/>
        <end position="111"/>
    </location>
</feature>
<accession>A0A1S1Z3E4</accession>
<evidence type="ECO:0000259" key="2">
    <source>
        <dbReference type="Pfam" id="PF02517"/>
    </source>
</evidence>
<feature type="transmembrane region" description="Helical" evidence="1">
    <location>
        <begin position="123"/>
        <end position="144"/>
    </location>
</feature>
<proteinExistence type="predicted"/>
<dbReference type="GO" id="GO:0080120">
    <property type="term" value="P:CAAX-box protein maturation"/>
    <property type="evidence" value="ECO:0007669"/>
    <property type="project" value="UniProtKB-ARBA"/>
</dbReference>
<keyword evidence="1" id="KW-0812">Transmembrane</keyword>
<reference evidence="3 4" key="1">
    <citation type="journal article" date="2012" name="Int. J. Syst. Evol. Microbiol.">
        <title>Flammeovirga pacifica sp. nov., isolated from deep-sea sediment.</title>
        <authorList>
            <person name="Xu H."/>
            <person name="Fu Y."/>
            <person name="Yang N."/>
            <person name="Ding Z."/>
            <person name="Lai Q."/>
            <person name="Zeng R."/>
        </authorList>
    </citation>
    <scope>NUCLEOTIDE SEQUENCE [LARGE SCALE GENOMIC DNA]</scope>
    <source>
        <strain evidence="4">DSM 24597 / LMG 26175 / WPAGA1</strain>
    </source>
</reference>
<feature type="domain" description="CAAX prenyl protease 2/Lysostaphin resistance protein A-like" evidence="2">
    <location>
        <begin position="8"/>
        <end position="159"/>
    </location>
</feature>
<comment type="caution">
    <text evidence="3">The sequence shown here is derived from an EMBL/GenBank/DDBJ whole genome shotgun (WGS) entry which is preliminary data.</text>
</comment>
<evidence type="ECO:0000313" key="3">
    <source>
        <dbReference type="EMBL" id="OHX67673.1"/>
    </source>
</evidence>
<dbReference type="OrthoDB" id="1443714at2"/>
<keyword evidence="4" id="KW-1185">Reference proteome</keyword>
<feature type="transmembrane region" description="Helical" evidence="1">
    <location>
        <begin position="63"/>
        <end position="82"/>
    </location>
</feature>
<keyword evidence="1" id="KW-1133">Transmembrane helix</keyword>
<organism evidence="3 4">
    <name type="scientific">Flammeovirga pacifica</name>
    <dbReference type="NCBI Taxonomy" id="915059"/>
    <lineage>
        <taxon>Bacteria</taxon>
        <taxon>Pseudomonadati</taxon>
        <taxon>Bacteroidota</taxon>
        <taxon>Cytophagia</taxon>
        <taxon>Cytophagales</taxon>
        <taxon>Flammeovirgaceae</taxon>
        <taxon>Flammeovirga</taxon>
    </lineage>
</organism>
<evidence type="ECO:0000256" key="1">
    <source>
        <dbReference type="SAM" id="Phobius"/>
    </source>
</evidence>
<dbReference type="AlphaFoldDB" id="A0A1S1Z3E4"/>
<sequence length="162" mass="19191">MYGEYSYATILLLGTVWAPLKEEFTFRYFLDKKKYTAVISFSLFVATVLLIITKMIFSIGTLSYLLFCIYAIIISPAVYYFVLTKRYVWNENNILYSSVLFGLVHLSNFNQDQFTLIEYYPYLIFYIISISFMGYIFAIIRIRFGMKYNLLIHSLFNLLVFI</sequence>
<name>A0A1S1Z3E4_FLAPC</name>
<protein>
    <recommendedName>
        <fullName evidence="2">CAAX prenyl protease 2/Lysostaphin resistance protein A-like domain-containing protein</fullName>
    </recommendedName>
</protein>
<dbReference type="InterPro" id="IPR003675">
    <property type="entry name" value="Rce1/LyrA-like_dom"/>
</dbReference>
<dbReference type="RefSeq" id="WP_158021948.1">
    <property type="nucleotide sequence ID" value="NZ_JRYR02000001.1"/>
</dbReference>
<gene>
    <name evidence="3" type="ORF">NH26_15595</name>
</gene>
<feature type="transmembrane region" description="Helical" evidence="1">
    <location>
        <begin position="35"/>
        <end position="57"/>
    </location>
</feature>
<dbReference type="EMBL" id="JRYR02000001">
    <property type="protein sequence ID" value="OHX67673.1"/>
    <property type="molecule type" value="Genomic_DNA"/>
</dbReference>
<evidence type="ECO:0000313" key="4">
    <source>
        <dbReference type="Proteomes" id="UP000179797"/>
    </source>
</evidence>
<dbReference type="GO" id="GO:0004175">
    <property type="term" value="F:endopeptidase activity"/>
    <property type="evidence" value="ECO:0007669"/>
    <property type="project" value="UniProtKB-ARBA"/>
</dbReference>
<dbReference type="Pfam" id="PF02517">
    <property type="entry name" value="Rce1-like"/>
    <property type="match status" value="1"/>
</dbReference>
<dbReference type="Proteomes" id="UP000179797">
    <property type="component" value="Unassembled WGS sequence"/>
</dbReference>